<dbReference type="InterPro" id="IPR039920">
    <property type="entry name" value="MMS19"/>
</dbReference>
<evidence type="ECO:0000256" key="4">
    <source>
        <dbReference type="ARBA" id="ARBA00023242"/>
    </source>
</evidence>
<keyword evidence="5" id="KW-0227">DNA damage</keyword>
<evidence type="ECO:0000259" key="7">
    <source>
        <dbReference type="Pfam" id="PF14500"/>
    </source>
</evidence>
<feature type="domain" description="MMS19 N-terminal" evidence="7">
    <location>
        <begin position="44"/>
        <end position="304"/>
    </location>
</feature>
<proteinExistence type="inferred from homology"/>
<dbReference type="GO" id="GO:0097361">
    <property type="term" value="C:cytosolic [4Fe-4S] assembly targeting complex"/>
    <property type="evidence" value="ECO:0007669"/>
    <property type="project" value="UniProtKB-UniRule"/>
</dbReference>
<dbReference type="RefSeq" id="XP_040725018.1">
    <property type="nucleotide sequence ID" value="XM_040869339.1"/>
</dbReference>
<dbReference type="OMA" id="FSFMPEF"/>
<comment type="caution">
    <text evidence="8">The sequence shown here is derived from an EMBL/GenBank/DDBJ whole genome shotgun (WGS) entry which is preliminary data.</text>
</comment>
<feature type="domain" description="MMS19 C-terminal" evidence="6">
    <location>
        <begin position="550"/>
        <end position="954"/>
    </location>
</feature>
<dbReference type="InterPro" id="IPR016024">
    <property type="entry name" value="ARM-type_fold"/>
</dbReference>
<sequence length="963" mass="106258">MAMNIQSLVSTYLRSSAGDSDRQEVVLELAQAIANGKLPFLEVVTALGEHLTQTDATIRAGSMQLLSQLLVEIPGSTLSGQHITVMIQFFNDKLDDHVCLDASLDSLLALAKMSRFSGEDAQTLCSALFSAIEASPNLPQRTRHRFFLIVDHLVATRRKDMRAMGQPFLAGIITLMSGEKDPRNLMLAFSIMRVLLQEFDIVNHVSDLFDVVYCYFPITFRPPPDDPTSITTDDLKQRLRDCLCATHQFAPYLIPELLEKLNAIAVSVKRDTLMTISACCRNYTARTLDAYTAQLWAALKFEITSAEDPELEKLALATLTDLTECLGRGLSEMPKQGPLARWLQPIMTDAIDQLRQAELKSGKPCGKILQAVGVASPLALDVTTKSTLAGWLALYQETNDINRKEKLLDVLRCLIGAAQQVEGSLRKPLGGKESCLASLKDDLFGVLTGSLLGSSVSAVELRIAALKTLVEFTQVDGLCSEQERSTTIQYLGDVLLDGQGELAEQALIALADFAVVRAPLILELTFPAVFARFPLDVEQDESKPILKRLLYALYELAVDRAIFDTLVIRLYSRLDEWLSKDPSNLVELTQLVVSTLHACLKRFVQQEKDVAVHFDRVVPHLLQRTVVPRDTSHAMANPRVLLVTSSIVNLIIRACTIEKQRDIAANLFAIFMNGGLNEYVPHIDTTFKPLDPETTDVHVRNSVALFVAGYAGLRREIELINAFNLDFLVRVINLTATCSNDFQRLALYRLTCLILNKTSAEEDVGAAVQHFLAQKGFTGPANVDILLWVTKALILKSHKQAQACVVQIIDLIGQGSQGQQVAEKFSVLIGNDAYVSKENHLQVKKLHKQKFFALAMPRLTEKLAQSEQGSRHLYLMCMSAILANVPREVFMGEIATILPILLQCISLEQSGMKLAAIETVDQLLPQAKDIVAQHLSTLIPGLLEVTRASPTNTPVSPSDSLPS</sequence>
<dbReference type="GO" id="GO:0006281">
    <property type="term" value="P:DNA repair"/>
    <property type="evidence" value="ECO:0007669"/>
    <property type="project" value="UniProtKB-UniRule"/>
</dbReference>
<reference evidence="8 9" key="1">
    <citation type="submission" date="2016-07" db="EMBL/GenBank/DDBJ databases">
        <title>Pervasive Adenine N6-methylation of Active Genes in Fungi.</title>
        <authorList>
            <consortium name="DOE Joint Genome Institute"/>
            <person name="Mondo S.J."/>
            <person name="Dannebaum R.O."/>
            <person name="Kuo R.C."/>
            <person name="Labutti K."/>
            <person name="Haridas S."/>
            <person name="Kuo A."/>
            <person name="Salamov A."/>
            <person name="Ahrendt S.R."/>
            <person name="Lipzen A."/>
            <person name="Sullivan W."/>
            <person name="Andreopoulos W.B."/>
            <person name="Clum A."/>
            <person name="Lindquist E."/>
            <person name="Daum C."/>
            <person name="Ramamoorthy G.K."/>
            <person name="Gryganskyi A."/>
            <person name="Culley D."/>
            <person name="Magnuson J.K."/>
            <person name="James T.Y."/>
            <person name="O'Malley M.A."/>
            <person name="Stajich J.E."/>
            <person name="Spatafora J.W."/>
            <person name="Visel A."/>
            <person name="Grigoriev I.V."/>
        </authorList>
    </citation>
    <scope>NUCLEOTIDE SEQUENCE [LARGE SCALE GENOMIC DNA]</scope>
    <source>
        <strain evidence="8 9">12-1054</strain>
    </source>
</reference>
<dbReference type="AlphaFoldDB" id="A0A1Y2FEP7"/>
<evidence type="ECO:0000259" key="6">
    <source>
        <dbReference type="Pfam" id="PF12460"/>
    </source>
</evidence>
<keyword evidence="5" id="KW-0234">DNA repair</keyword>
<dbReference type="STRING" id="56484.A0A1Y2FEP7"/>
<dbReference type="GO" id="GO:0016226">
    <property type="term" value="P:iron-sulfur cluster assembly"/>
    <property type="evidence" value="ECO:0007669"/>
    <property type="project" value="UniProtKB-UniRule"/>
</dbReference>
<dbReference type="GeneID" id="63785938"/>
<dbReference type="OrthoDB" id="342900at2759"/>
<dbReference type="Pfam" id="PF12460">
    <property type="entry name" value="MMS19_C"/>
    <property type="match status" value="1"/>
</dbReference>
<comment type="function">
    <text evidence="5">Key component of the cytosolic iron-sulfur protein assembly (CIA) complex, a multiprotein complex that mediates the incorporation of iron-sulfur cluster into apoproteins specifically involved in DNA metabolism and genomic integrity. In the CIA complex, MMS19 acts as an adapter between early-acting CIA components and a subset of cellular target iron-sulfur proteins.</text>
</comment>
<comment type="similarity">
    <text evidence="2 5">Belongs to the MET18/MMS19 family.</text>
</comment>
<dbReference type="InterPro" id="IPR024687">
    <property type="entry name" value="MMS19_C"/>
</dbReference>
<dbReference type="Pfam" id="PF14500">
    <property type="entry name" value="MMS19_N"/>
    <property type="match status" value="1"/>
</dbReference>
<keyword evidence="4 5" id="KW-0539">Nucleus</keyword>
<dbReference type="PANTHER" id="PTHR12891">
    <property type="entry name" value="DNA REPAIR/TRANSCRIPTION PROTEIN MET18/MMS19"/>
    <property type="match status" value="1"/>
</dbReference>
<dbReference type="PANTHER" id="PTHR12891:SF0">
    <property type="entry name" value="MMS19 NUCLEOTIDE EXCISION REPAIR PROTEIN HOMOLOG"/>
    <property type="match status" value="1"/>
</dbReference>
<protein>
    <recommendedName>
        <fullName evidence="5">MMS19 nucleotide excision repair protein</fullName>
    </recommendedName>
</protein>
<dbReference type="GO" id="GO:0005634">
    <property type="term" value="C:nucleus"/>
    <property type="evidence" value="ECO:0007669"/>
    <property type="project" value="UniProtKB-SubCell"/>
</dbReference>
<gene>
    <name evidence="8" type="ORF">BCR37DRAFT_379783</name>
</gene>
<name>A0A1Y2FEP7_PROLT</name>
<organism evidence="8 9">
    <name type="scientific">Protomyces lactucae-debilis</name>
    <dbReference type="NCBI Taxonomy" id="2754530"/>
    <lineage>
        <taxon>Eukaryota</taxon>
        <taxon>Fungi</taxon>
        <taxon>Dikarya</taxon>
        <taxon>Ascomycota</taxon>
        <taxon>Taphrinomycotina</taxon>
        <taxon>Taphrinomycetes</taxon>
        <taxon>Taphrinales</taxon>
        <taxon>Protomycetaceae</taxon>
        <taxon>Protomyces</taxon>
    </lineage>
</organism>
<keyword evidence="9" id="KW-1185">Reference proteome</keyword>
<evidence type="ECO:0000256" key="2">
    <source>
        <dbReference type="ARBA" id="ARBA00009340"/>
    </source>
</evidence>
<evidence type="ECO:0000313" key="8">
    <source>
        <dbReference type="EMBL" id="ORY81884.1"/>
    </source>
</evidence>
<evidence type="ECO:0000313" key="9">
    <source>
        <dbReference type="Proteomes" id="UP000193685"/>
    </source>
</evidence>
<dbReference type="EMBL" id="MCFI01000010">
    <property type="protein sequence ID" value="ORY81884.1"/>
    <property type="molecule type" value="Genomic_DNA"/>
</dbReference>
<dbReference type="InterPro" id="IPR011989">
    <property type="entry name" value="ARM-like"/>
</dbReference>
<dbReference type="SUPFAM" id="SSF48371">
    <property type="entry name" value="ARM repeat"/>
    <property type="match status" value="1"/>
</dbReference>
<evidence type="ECO:0000256" key="3">
    <source>
        <dbReference type="ARBA" id="ARBA00022737"/>
    </source>
</evidence>
<dbReference type="Gene3D" id="1.25.10.10">
    <property type="entry name" value="Leucine-rich Repeat Variant"/>
    <property type="match status" value="2"/>
</dbReference>
<evidence type="ECO:0000256" key="1">
    <source>
        <dbReference type="ARBA" id="ARBA00004123"/>
    </source>
</evidence>
<keyword evidence="3" id="KW-0677">Repeat</keyword>
<comment type="subcellular location">
    <subcellularLocation>
        <location evidence="1 5">Nucleus</location>
    </subcellularLocation>
</comment>
<dbReference type="GO" id="GO:0051604">
    <property type="term" value="P:protein maturation"/>
    <property type="evidence" value="ECO:0007669"/>
    <property type="project" value="UniProtKB-UniRule"/>
</dbReference>
<evidence type="ECO:0000256" key="5">
    <source>
        <dbReference type="RuleBase" id="RU367072"/>
    </source>
</evidence>
<accession>A0A1Y2FEP7</accession>
<dbReference type="Proteomes" id="UP000193685">
    <property type="component" value="Unassembled WGS sequence"/>
</dbReference>
<dbReference type="InterPro" id="IPR029240">
    <property type="entry name" value="MMS19_N"/>
</dbReference>